<protein>
    <submittedName>
        <fullName evidence="3">Tripartite tricarboxylate transporter TctB family protein</fullName>
    </submittedName>
</protein>
<feature type="transmembrane region" description="Helical" evidence="1">
    <location>
        <begin position="108"/>
        <end position="138"/>
    </location>
</feature>
<sequence>MSNKPHGGAASGAPVSPLKWLRELGPYVLIVGAAIFFYHVASEISYTEISGQMGPERWPKIIIGLLIAVCVFEILRRIVVSVRPRSVVAGEDDLADEGFSQRMEAHPLLVVAATAATVGYLLLFDLVGFFVATIMYLAAVMRIGGVRKPALLASLSLIISFAFSFFFMKLVYVALPLGKGPFAKISLIVMTLVGAN</sequence>
<evidence type="ECO:0000259" key="2">
    <source>
        <dbReference type="Pfam" id="PF07331"/>
    </source>
</evidence>
<name>A0ABY8BRN1_AFICR</name>
<feature type="domain" description="DUF1468" evidence="2">
    <location>
        <begin position="29"/>
        <end position="176"/>
    </location>
</feature>
<dbReference type="Proteomes" id="UP001213907">
    <property type="component" value="Chromosome"/>
</dbReference>
<evidence type="ECO:0000313" key="4">
    <source>
        <dbReference type="Proteomes" id="UP001213907"/>
    </source>
</evidence>
<dbReference type="Pfam" id="PF07331">
    <property type="entry name" value="TctB"/>
    <property type="match status" value="1"/>
</dbReference>
<keyword evidence="4" id="KW-1185">Reference proteome</keyword>
<accession>A0ABY8BRN1</accession>
<proteinExistence type="predicted"/>
<dbReference type="InterPro" id="IPR009936">
    <property type="entry name" value="DUF1468"/>
</dbReference>
<evidence type="ECO:0000256" key="1">
    <source>
        <dbReference type="SAM" id="Phobius"/>
    </source>
</evidence>
<evidence type="ECO:0000313" key="3">
    <source>
        <dbReference type="EMBL" id="WEF50972.1"/>
    </source>
</evidence>
<dbReference type="RefSeq" id="WP_275246593.1">
    <property type="nucleotide sequence ID" value="NZ_BAABDX010000001.1"/>
</dbReference>
<organism evidence="3 4">
    <name type="scientific">Afipia carboxydohydrogena</name>
    <name type="common">Pseudomonas carboxydohydrogena</name>
    <dbReference type="NCBI Taxonomy" id="290"/>
    <lineage>
        <taxon>Bacteria</taxon>
        <taxon>Pseudomonadati</taxon>
        <taxon>Pseudomonadota</taxon>
        <taxon>Alphaproteobacteria</taxon>
        <taxon>Hyphomicrobiales</taxon>
        <taxon>Nitrobacteraceae</taxon>
        <taxon>Afipia</taxon>
    </lineage>
</organism>
<reference evidence="3 4" key="1">
    <citation type="submission" date="2022-11" db="EMBL/GenBank/DDBJ databases">
        <authorList>
            <person name="Siebert D."/>
            <person name="Busche T."/>
            <person name="Saydam E."/>
            <person name="Kalinowski J."/>
            <person name="Ruckert C."/>
            <person name="Blombach B."/>
        </authorList>
    </citation>
    <scope>NUCLEOTIDE SEQUENCE [LARGE SCALE GENOMIC DNA]</scope>
    <source>
        <strain evidence="3 4">DSM 1083</strain>
    </source>
</reference>
<feature type="transmembrane region" description="Helical" evidence="1">
    <location>
        <begin position="61"/>
        <end position="79"/>
    </location>
</feature>
<dbReference type="EMBL" id="CP113162">
    <property type="protein sequence ID" value="WEF50972.1"/>
    <property type="molecule type" value="Genomic_DNA"/>
</dbReference>
<feature type="transmembrane region" description="Helical" evidence="1">
    <location>
        <begin position="24"/>
        <end position="41"/>
    </location>
</feature>
<keyword evidence="1" id="KW-1133">Transmembrane helix</keyword>
<keyword evidence="1" id="KW-0472">Membrane</keyword>
<feature type="transmembrane region" description="Helical" evidence="1">
    <location>
        <begin position="150"/>
        <end position="175"/>
    </location>
</feature>
<keyword evidence="1" id="KW-0812">Transmembrane</keyword>
<gene>
    <name evidence="3" type="ORF">AFIC_002531</name>
</gene>